<comment type="caution">
    <text evidence="1">The sequence shown here is derived from an EMBL/GenBank/DDBJ whole genome shotgun (WGS) entry which is preliminary data.</text>
</comment>
<reference evidence="1 2" key="2">
    <citation type="journal article" date="2022" name="Mol. Ecol. Resour.">
        <title>The genomes of chicory, endive, great burdock and yacon provide insights into Asteraceae paleo-polyploidization history and plant inulin production.</title>
        <authorList>
            <person name="Fan W."/>
            <person name="Wang S."/>
            <person name="Wang H."/>
            <person name="Wang A."/>
            <person name="Jiang F."/>
            <person name="Liu H."/>
            <person name="Zhao H."/>
            <person name="Xu D."/>
            <person name="Zhang Y."/>
        </authorList>
    </citation>
    <scope>NUCLEOTIDE SEQUENCE [LARGE SCALE GENOMIC DNA]</scope>
    <source>
        <strain evidence="2">cv. Yunnan</strain>
        <tissue evidence="1">Leaves</tissue>
    </source>
</reference>
<protein>
    <submittedName>
        <fullName evidence="1">Uncharacterized protein</fullName>
    </submittedName>
</protein>
<evidence type="ECO:0000313" key="1">
    <source>
        <dbReference type="EMBL" id="KAI3705075.1"/>
    </source>
</evidence>
<reference evidence="2" key="1">
    <citation type="journal article" date="2022" name="Mol. Ecol. Resour.">
        <title>The genomes of chicory, endive, great burdock and yacon provide insights into Asteraceae palaeo-polyploidization history and plant inulin production.</title>
        <authorList>
            <person name="Fan W."/>
            <person name="Wang S."/>
            <person name="Wang H."/>
            <person name="Wang A."/>
            <person name="Jiang F."/>
            <person name="Liu H."/>
            <person name="Zhao H."/>
            <person name="Xu D."/>
            <person name="Zhang Y."/>
        </authorList>
    </citation>
    <scope>NUCLEOTIDE SEQUENCE [LARGE SCALE GENOMIC DNA]</scope>
    <source>
        <strain evidence="2">cv. Yunnan</strain>
    </source>
</reference>
<organism evidence="1 2">
    <name type="scientific">Smallanthus sonchifolius</name>
    <dbReference type="NCBI Taxonomy" id="185202"/>
    <lineage>
        <taxon>Eukaryota</taxon>
        <taxon>Viridiplantae</taxon>
        <taxon>Streptophyta</taxon>
        <taxon>Embryophyta</taxon>
        <taxon>Tracheophyta</taxon>
        <taxon>Spermatophyta</taxon>
        <taxon>Magnoliopsida</taxon>
        <taxon>eudicotyledons</taxon>
        <taxon>Gunneridae</taxon>
        <taxon>Pentapetalae</taxon>
        <taxon>asterids</taxon>
        <taxon>campanulids</taxon>
        <taxon>Asterales</taxon>
        <taxon>Asteraceae</taxon>
        <taxon>Asteroideae</taxon>
        <taxon>Heliantheae alliance</taxon>
        <taxon>Millerieae</taxon>
        <taxon>Smallanthus</taxon>
    </lineage>
</organism>
<name>A0ACB9A645_9ASTR</name>
<keyword evidence="2" id="KW-1185">Reference proteome</keyword>
<proteinExistence type="predicted"/>
<evidence type="ECO:0000313" key="2">
    <source>
        <dbReference type="Proteomes" id="UP001056120"/>
    </source>
</evidence>
<dbReference type="Proteomes" id="UP001056120">
    <property type="component" value="Linkage Group LG25"/>
</dbReference>
<dbReference type="EMBL" id="CM042042">
    <property type="protein sequence ID" value="KAI3705075.1"/>
    <property type="molecule type" value="Genomic_DNA"/>
</dbReference>
<accession>A0ACB9A645</accession>
<sequence>MRGLRGESSTSDRAHAHPAPTVCERCVSGGDVSSLQEETAQNLRLPVSYSCPRLVATSLAIPFCLQVS</sequence>
<gene>
    <name evidence="1" type="ORF">L1987_75307</name>
</gene>